<dbReference type="OrthoDB" id="33091at2"/>
<evidence type="ECO:0000313" key="2">
    <source>
        <dbReference type="EMBL" id="SDG80060.1"/>
    </source>
</evidence>
<dbReference type="PANTHER" id="PTHR35377">
    <property type="entry name" value="ANTITOXIN VAPB49-RELATED-RELATED"/>
    <property type="match status" value="1"/>
</dbReference>
<dbReference type="InterPro" id="IPR051416">
    <property type="entry name" value="phD-YefM_TA_antitoxins"/>
</dbReference>
<evidence type="ECO:0000256" key="1">
    <source>
        <dbReference type="ARBA" id="ARBA00009981"/>
    </source>
</evidence>
<dbReference type="Proteomes" id="UP000198923">
    <property type="component" value="Unassembled WGS sequence"/>
</dbReference>
<accession>A0A1G7X914</accession>
<dbReference type="Gene3D" id="3.40.1620.10">
    <property type="entry name" value="YefM-like domain"/>
    <property type="match status" value="1"/>
</dbReference>
<dbReference type="GO" id="GO:0097351">
    <property type="term" value="F:toxin sequestering activity"/>
    <property type="evidence" value="ECO:0007669"/>
    <property type="project" value="TreeGrafter"/>
</dbReference>
<dbReference type="STRING" id="504805.SAMN05421505_10868"/>
<dbReference type="InterPro" id="IPR036165">
    <property type="entry name" value="YefM-like_sf"/>
</dbReference>
<dbReference type="EMBL" id="FNCN01000008">
    <property type="protein sequence ID" value="SDG80060.1"/>
    <property type="molecule type" value="Genomic_DNA"/>
</dbReference>
<protein>
    <submittedName>
        <fullName evidence="2">Prevent-host-death family protein</fullName>
    </submittedName>
</protein>
<dbReference type="RefSeq" id="WP_093170171.1">
    <property type="nucleotide sequence ID" value="NZ_FNCN01000008.1"/>
</dbReference>
<dbReference type="NCBIfam" id="TIGR01552">
    <property type="entry name" value="phd_fam"/>
    <property type="match status" value="1"/>
</dbReference>
<dbReference type="SUPFAM" id="SSF143120">
    <property type="entry name" value="YefM-like"/>
    <property type="match status" value="1"/>
</dbReference>
<organism evidence="2 3">
    <name type="scientific">Sinosporangium album</name>
    <dbReference type="NCBI Taxonomy" id="504805"/>
    <lineage>
        <taxon>Bacteria</taxon>
        <taxon>Bacillati</taxon>
        <taxon>Actinomycetota</taxon>
        <taxon>Actinomycetes</taxon>
        <taxon>Streptosporangiales</taxon>
        <taxon>Streptosporangiaceae</taxon>
        <taxon>Sinosporangium</taxon>
    </lineage>
</organism>
<evidence type="ECO:0000313" key="3">
    <source>
        <dbReference type="Proteomes" id="UP000198923"/>
    </source>
</evidence>
<sequence length="95" mass="10221">MAVIGIRELTHHTSRVIARVRAGETIEVTDRGTPVLTLVPHAQPAGLRAELIASGRLTPAATPGRLPDPIEIEGIPAEVSLADELIASRDDEERW</sequence>
<reference evidence="2 3" key="1">
    <citation type="submission" date="2016-10" db="EMBL/GenBank/DDBJ databases">
        <authorList>
            <person name="de Groot N.N."/>
        </authorList>
    </citation>
    <scope>NUCLEOTIDE SEQUENCE [LARGE SCALE GENOMIC DNA]</scope>
    <source>
        <strain evidence="2 3">CPCC 201354</strain>
    </source>
</reference>
<dbReference type="PANTHER" id="PTHR35377:SF5">
    <property type="entry name" value="ANTITOXIN VAPB46"/>
    <property type="match status" value="1"/>
</dbReference>
<comment type="similarity">
    <text evidence="1">Belongs to the phD/YefM antitoxin family.</text>
</comment>
<name>A0A1G7X914_9ACTN</name>
<dbReference type="AlphaFoldDB" id="A0A1G7X914"/>
<gene>
    <name evidence="2" type="ORF">SAMN05421505_10868</name>
</gene>
<proteinExistence type="inferred from homology"/>
<keyword evidence="3" id="KW-1185">Reference proteome</keyword>